<dbReference type="SUPFAM" id="SSF46689">
    <property type="entry name" value="Homeodomain-like"/>
    <property type="match status" value="1"/>
</dbReference>
<accession>A0ABW5VWQ2</accession>
<feature type="DNA-binding region" description="H-T-H motif" evidence="4">
    <location>
        <begin position="37"/>
        <end position="56"/>
    </location>
</feature>
<dbReference type="SUPFAM" id="SSF48498">
    <property type="entry name" value="Tetracyclin repressor-like, C-terminal domain"/>
    <property type="match status" value="1"/>
</dbReference>
<feature type="compositionally biased region" description="Basic and acidic residues" evidence="5">
    <location>
        <begin position="224"/>
        <end position="239"/>
    </location>
</feature>
<name>A0ABW5VWQ2_9MICO</name>
<feature type="domain" description="HTH tetR-type" evidence="6">
    <location>
        <begin position="14"/>
        <end position="74"/>
    </location>
</feature>
<dbReference type="InterPro" id="IPR050109">
    <property type="entry name" value="HTH-type_TetR-like_transc_reg"/>
</dbReference>
<evidence type="ECO:0000313" key="8">
    <source>
        <dbReference type="Proteomes" id="UP001597479"/>
    </source>
</evidence>
<dbReference type="InterPro" id="IPR004111">
    <property type="entry name" value="Repressor_TetR_C"/>
</dbReference>
<comment type="caution">
    <text evidence="7">The sequence shown here is derived from an EMBL/GenBank/DDBJ whole genome shotgun (WGS) entry which is preliminary data.</text>
</comment>
<dbReference type="EMBL" id="JBHUOG010000002">
    <property type="protein sequence ID" value="MFD2796093.1"/>
    <property type="molecule type" value="Genomic_DNA"/>
</dbReference>
<protein>
    <submittedName>
        <fullName evidence="7">TetR/AcrR family transcriptional regulator</fullName>
    </submittedName>
</protein>
<evidence type="ECO:0000256" key="1">
    <source>
        <dbReference type="ARBA" id="ARBA00023015"/>
    </source>
</evidence>
<dbReference type="RefSeq" id="WP_377187073.1">
    <property type="nucleotide sequence ID" value="NZ_JBHUOG010000002.1"/>
</dbReference>
<dbReference type="InterPro" id="IPR009057">
    <property type="entry name" value="Homeodomain-like_sf"/>
</dbReference>
<organism evidence="7 8">
    <name type="scientific">Promicromonospora vindobonensis</name>
    <dbReference type="NCBI Taxonomy" id="195748"/>
    <lineage>
        <taxon>Bacteria</taxon>
        <taxon>Bacillati</taxon>
        <taxon>Actinomycetota</taxon>
        <taxon>Actinomycetes</taxon>
        <taxon>Micrococcales</taxon>
        <taxon>Promicromonosporaceae</taxon>
        <taxon>Promicromonospora</taxon>
    </lineage>
</organism>
<dbReference type="Pfam" id="PF02909">
    <property type="entry name" value="TetR_C_1"/>
    <property type="match status" value="1"/>
</dbReference>
<evidence type="ECO:0000313" key="7">
    <source>
        <dbReference type="EMBL" id="MFD2796093.1"/>
    </source>
</evidence>
<dbReference type="Pfam" id="PF00440">
    <property type="entry name" value="TetR_N"/>
    <property type="match status" value="1"/>
</dbReference>
<keyword evidence="1" id="KW-0805">Transcription regulation</keyword>
<dbReference type="Proteomes" id="UP001597479">
    <property type="component" value="Unassembled WGS sequence"/>
</dbReference>
<dbReference type="PROSITE" id="PS50977">
    <property type="entry name" value="HTH_TETR_2"/>
    <property type="match status" value="1"/>
</dbReference>
<feature type="region of interest" description="Disordered" evidence="5">
    <location>
        <begin position="224"/>
        <end position="249"/>
    </location>
</feature>
<dbReference type="PANTHER" id="PTHR30055:SF151">
    <property type="entry name" value="TRANSCRIPTIONAL REGULATORY PROTEIN"/>
    <property type="match status" value="1"/>
</dbReference>
<dbReference type="Gene3D" id="1.10.357.10">
    <property type="entry name" value="Tetracycline Repressor, domain 2"/>
    <property type="match status" value="1"/>
</dbReference>
<evidence type="ECO:0000256" key="5">
    <source>
        <dbReference type="SAM" id="MobiDB-lite"/>
    </source>
</evidence>
<gene>
    <name evidence="7" type="ORF">ACFS27_21210</name>
</gene>
<dbReference type="InterPro" id="IPR036271">
    <property type="entry name" value="Tet_transcr_reg_TetR-rel_C_sf"/>
</dbReference>
<keyword evidence="2 4" id="KW-0238">DNA-binding</keyword>
<sequence>MPETDTGGVARRAPLSRERVLDAAVALADADGLAAVTIRSLANALGLKPMSLYHYVRGKEDVLDGMVDRVFAEIDLPEARSPWRAAIRARAISARAVLARHPWALTILDSRSAPGPATLRHHDAVLGVLLGAGLSLPMTARAYTLVDAYVYGFVLQEAAVPSGGRDGGGNGEQPGGQPAVPDAGRYPHLAVFAEVHVLRPGYSFGDEFEPGLDLILDMVETLTEPRSRSERAKREDVPPQERLILGGEG</sequence>
<dbReference type="PANTHER" id="PTHR30055">
    <property type="entry name" value="HTH-TYPE TRANSCRIPTIONAL REGULATOR RUTR"/>
    <property type="match status" value="1"/>
</dbReference>
<dbReference type="InterPro" id="IPR001647">
    <property type="entry name" value="HTH_TetR"/>
</dbReference>
<reference evidence="8" key="1">
    <citation type="journal article" date="2019" name="Int. J. Syst. Evol. Microbiol.">
        <title>The Global Catalogue of Microorganisms (GCM) 10K type strain sequencing project: providing services to taxonomists for standard genome sequencing and annotation.</title>
        <authorList>
            <consortium name="The Broad Institute Genomics Platform"/>
            <consortium name="The Broad Institute Genome Sequencing Center for Infectious Disease"/>
            <person name="Wu L."/>
            <person name="Ma J."/>
        </authorList>
    </citation>
    <scope>NUCLEOTIDE SEQUENCE [LARGE SCALE GENOMIC DNA]</scope>
    <source>
        <strain evidence="8">CCM 7044</strain>
    </source>
</reference>
<evidence type="ECO:0000256" key="2">
    <source>
        <dbReference type="ARBA" id="ARBA00023125"/>
    </source>
</evidence>
<evidence type="ECO:0000256" key="3">
    <source>
        <dbReference type="ARBA" id="ARBA00023163"/>
    </source>
</evidence>
<keyword evidence="8" id="KW-1185">Reference proteome</keyword>
<evidence type="ECO:0000259" key="6">
    <source>
        <dbReference type="PROSITE" id="PS50977"/>
    </source>
</evidence>
<proteinExistence type="predicted"/>
<keyword evidence="3" id="KW-0804">Transcription</keyword>
<dbReference type="Gene3D" id="1.10.10.60">
    <property type="entry name" value="Homeodomain-like"/>
    <property type="match status" value="1"/>
</dbReference>
<evidence type="ECO:0000256" key="4">
    <source>
        <dbReference type="PROSITE-ProRule" id="PRU00335"/>
    </source>
</evidence>